<organism evidence="5 6">
    <name type="scientific">Rubritalea squalenifaciens DSM 18772</name>
    <dbReference type="NCBI Taxonomy" id="1123071"/>
    <lineage>
        <taxon>Bacteria</taxon>
        <taxon>Pseudomonadati</taxon>
        <taxon>Verrucomicrobiota</taxon>
        <taxon>Verrucomicrobiia</taxon>
        <taxon>Verrucomicrobiales</taxon>
        <taxon>Rubritaleaceae</taxon>
        <taxon>Rubritalea</taxon>
    </lineage>
</organism>
<evidence type="ECO:0000256" key="2">
    <source>
        <dbReference type="ARBA" id="ARBA00023054"/>
    </source>
</evidence>
<name>A0A1M6NFH6_9BACT</name>
<evidence type="ECO:0000313" key="6">
    <source>
        <dbReference type="Proteomes" id="UP000184510"/>
    </source>
</evidence>
<evidence type="ECO:0000256" key="1">
    <source>
        <dbReference type="ARBA" id="ARBA00004196"/>
    </source>
</evidence>
<dbReference type="Proteomes" id="UP000184510">
    <property type="component" value="Unassembled WGS sequence"/>
</dbReference>
<gene>
    <name evidence="5" type="ORF">SAMN02745181_2838</name>
</gene>
<dbReference type="Pfam" id="PF25967">
    <property type="entry name" value="RND-MFP_C"/>
    <property type="match status" value="1"/>
</dbReference>
<evidence type="ECO:0000313" key="5">
    <source>
        <dbReference type="EMBL" id="SHJ94353.1"/>
    </source>
</evidence>
<dbReference type="GO" id="GO:0030313">
    <property type="term" value="C:cell envelope"/>
    <property type="evidence" value="ECO:0007669"/>
    <property type="project" value="UniProtKB-SubCell"/>
</dbReference>
<dbReference type="InterPro" id="IPR050465">
    <property type="entry name" value="UPF0194_transport"/>
</dbReference>
<dbReference type="Gene3D" id="2.40.420.20">
    <property type="match status" value="1"/>
</dbReference>
<dbReference type="OrthoDB" id="189429at2"/>
<evidence type="ECO:0000256" key="3">
    <source>
        <dbReference type="SAM" id="Coils"/>
    </source>
</evidence>
<dbReference type="PANTHER" id="PTHR32347">
    <property type="entry name" value="EFFLUX SYSTEM COMPONENT YKNX-RELATED"/>
    <property type="match status" value="1"/>
</dbReference>
<dbReference type="InParanoid" id="A0A1M6NFH6"/>
<dbReference type="STRING" id="1123071.SAMN02745181_2838"/>
<dbReference type="AlphaFoldDB" id="A0A1M6NFH6"/>
<sequence length="467" mass="52888">MRIRESLMVFAMGAASLCAAEFTLKEGKFEQTVDIKAVAVPESAVEISISPKAWYDYPVDSLAEHGRKVKKGDTLIQVDTEKLDQAILEAEKARLVDQMNLEKLKQELAELEVNTKISLDEAQRNYERQKQDYEYFKNTELPLMEADAQLTMDKYQWRLDNEKEELEQLLKMYKADGLTEETEEIIVQRAKNSVKASEFDYKESMLAGKRKLEVVIPRLKKDREVGMQRETNKWESLQKSWPRALEIKRAEVEKAVRADQRKAEHLDKLKADRKAAELVSPVDGYVYYGEFIPGGWYQDAARKVLYKGGKLPGDKVLMTVVPEGAKFELEGKANEWQVNRLTENLSGMASPAYDPWKRFEVKVSDVTPVPQKSGEWVIEFNSEQMADSIVAGSSVDLSFKSYVNEKALFVPPAAVTSLPDGSYTVNVKMADGKTEAKTIKVGQVTSDKVEVVEGLEAGQVVIYEEKK</sequence>
<proteinExistence type="predicted"/>
<dbReference type="EMBL" id="FQYR01000005">
    <property type="protein sequence ID" value="SHJ94353.1"/>
    <property type="molecule type" value="Genomic_DNA"/>
</dbReference>
<feature type="coiled-coil region" evidence="3">
    <location>
        <begin position="94"/>
        <end position="176"/>
    </location>
</feature>
<dbReference type="PANTHER" id="PTHR32347:SF14">
    <property type="entry name" value="EFFLUX SYSTEM COMPONENT YKNX-RELATED"/>
    <property type="match status" value="1"/>
</dbReference>
<comment type="subcellular location">
    <subcellularLocation>
        <location evidence="1">Cell envelope</location>
    </subcellularLocation>
</comment>
<evidence type="ECO:0000259" key="4">
    <source>
        <dbReference type="Pfam" id="PF25967"/>
    </source>
</evidence>
<protein>
    <recommendedName>
        <fullName evidence="4">Multidrug resistance protein MdtA-like C-terminal permuted SH3 domain-containing protein</fullName>
    </recommendedName>
</protein>
<accession>A0A1M6NFH6</accession>
<dbReference type="RefSeq" id="WP_143184417.1">
    <property type="nucleotide sequence ID" value="NZ_FQYR01000005.1"/>
</dbReference>
<keyword evidence="6" id="KW-1185">Reference proteome</keyword>
<feature type="domain" description="Multidrug resistance protein MdtA-like C-terminal permuted SH3" evidence="4">
    <location>
        <begin position="407"/>
        <end position="465"/>
    </location>
</feature>
<reference evidence="5 6" key="1">
    <citation type="submission" date="2016-11" db="EMBL/GenBank/DDBJ databases">
        <authorList>
            <person name="Jaros S."/>
            <person name="Januszkiewicz K."/>
            <person name="Wedrychowicz H."/>
        </authorList>
    </citation>
    <scope>NUCLEOTIDE SEQUENCE [LARGE SCALE GENOMIC DNA]</scope>
    <source>
        <strain evidence="5 6">DSM 18772</strain>
    </source>
</reference>
<dbReference type="InterPro" id="IPR058627">
    <property type="entry name" value="MdtA-like_C"/>
</dbReference>
<keyword evidence="2 3" id="KW-0175">Coiled coil</keyword>